<sequence length="411" mass="45436">MSDIPNYYSGQPPLNRLSFQRPHADILNRHLETKGAQFTLYKNGSVLIHKGKTGSTLFVTYDVVKPLIGGGFQNPPATVTDPRKAKVFESTRLPNTLPSVVFLGLDERGHEQSGDLENPTGTPYFAVDATTLEWDPEAVGGEWGDARANGSVMTPWEAGVFALSRHLIDWNWRNKFCPACGSQTYSLWGGWKRACITAVEPIEGKEPCFSTTGLHNFAYPRTDPVIIMGILNDAGTHMLLGRQKSWPKGMYSCLAGFIEPGESFEDAVRREVYEEAGIEVGPVRYSSSQPWPYPANVMVGCFGRAKDGQTIRLDLDNELEDAQFFPRELVRAVASTKAGTTFTREDLKQFDNAALDEQAHGHHGALAKQDRAEKENPYADFTRVPPETAIAGQLMRLWANGAEGLDIVSRL</sequence>
<dbReference type="InterPro" id="IPR049734">
    <property type="entry name" value="NudC-like_C"/>
</dbReference>
<evidence type="ECO:0000256" key="3">
    <source>
        <dbReference type="ARBA" id="ARBA00009595"/>
    </source>
</evidence>
<evidence type="ECO:0000256" key="4">
    <source>
        <dbReference type="ARBA" id="ARBA00012381"/>
    </source>
</evidence>
<keyword evidence="7" id="KW-0460">Magnesium</keyword>
<accession>A0AAF1BGU4</accession>
<dbReference type="GO" id="GO:0005829">
    <property type="term" value="C:cytosol"/>
    <property type="evidence" value="ECO:0007669"/>
    <property type="project" value="TreeGrafter"/>
</dbReference>
<evidence type="ECO:0000256" key="1">
    <source>
        <dbReference type="ARBA" id="ARBA00001946"/>
    </source>
</evidence>
<organism evidence="11 12">
    <name type="scientific">Vanrija pseudolonga</name>
    <dbReference type="NCBI Taxonomy" id="143232"/>
    <lineage>
        <taxon>Eukaryota</taxon>
        <taxon>Fungi</taxon>
        <taxon>Dikarya</taxon>
        <taxon>Basidiomycota</taxon>
        <taxon>Agaricomycotina</taxon>
        <taxon>Tremellomycetes</taxon>
        <taxon>Trichosporonales</taxon>
        <taxon>Trichosporonaceae</taxon>
        <taxon>Vanrija</taxon>
    </lineage>
</organism>
<dbReference type="RefSeq" id="XP_062622757.1">
    <property type="nucleotide sequence ID" value="XM_062766773.1"/>
</dbReference>
<keyword evidence="5" id="KW-0479">Metal-binding</keyword>
<dbReference type="GO" id="GO:0006742">
    <property type="term" value="P:NADP+ catabolic process"/>
    <property type="evidence" value="ECO:0007669"/>
    <property type="project" value="TreeGrafter"/>
</dbReference>
<comment type="catalytic activity">
    <reaction evidence="9">
        <text>a 5'-end NAD(+)-phospho-ribonucleoside in mRNA + H2O = a 5'-end phospho-adenosine-phospho-ribonucleoside in mRNA + beta-nicotinamide D-ribonucleotide + 2 H(+)</text>
        <dbReference type="Rhea" id="RHEA:60876"/>
        <dbReference type="Rhea" id="RHEA-COMP:15698"/>
        <dbReference type="Rhea" id="RHEA-COMP:15719"/>
        <dbReference type="ChEBI" id="CHEBI:14649"/>
        <dbReference type="ChEBI" id="CHEBI:15377"/>
        <dbReference type="ChEBI" id="CHEBI:15378"/>
        <dbReference type="ChEBI" id="CHEBI:144029"/>
        <dbReference type="ChEBI" id="CHEBI:144051"/>
    </reaction>
    <physiologicalReaction direction="left-to-right" evidence="9">
        <dbReference type="Rhea" id="RHEA:60877"/>
    </physiologicalReaction>
</comment>
<dbReference type="GeneID" id="87803606"/>
<evidence type="ECO:0000259" key="10">
    <source>
        <dbReference type="PROSITE" id="PS51462"/>
    </source>
</evidence>
<dbReference type="Gene3D" id="3.90.79.20">
    <property type="match status" value="1"/>
</dbReference>
<evidence type="ECO:0000256" key="6">
    <source>
        <dbReference type="ARBA" id="ARBA00022801"/>
    </source>
</evidence>
<protein>
    <recommendedName>
        <fullName evidence="4">NAD(+) diphosphatase</fullName>
        <ecNumber evidence="4">3.6.1.22</ecNumber>
    </recommendedName>
</protein>
<dbReference type="Gene3D" id="3.90.79.10">
    <property type="entry name" value="Nucleoside Triphosphate Pyrophosphohydrolase"/>
    <property type="match status" value="1"/>
</dbReference>
<evidence type="ECO:0000256" key="7">
    <source>
        <dbReference type="ARBA" id="ARBA00022842"/>
    </source>
</evidence>
<reference evidence="11" key="1">
    <citation type="submission" date="2023-10" db="EMBL/GenBank/DDBJ databases">
        <authorList>
            <person name="Noh H."/>
        </authorList>
    </citation>
    <scope>NUCLEOTIDE SEQUENCE</scope>
    <source>
        <strain evidence="11">DUCC4014</strain>
    </source>
</reference>
<evidence type="ECO:0000313" key="12">
    <source>
        <dbReference type="Proteomes" id="UP000827549"/>
    </source>
</evidence>
<keyword evidence="12" id="KW-1185">Reference proteome</keyword>
<comment type="cofactor">
    <cofactor evidence="2">
        <name>Zn(2+)</name>
        <dbReference type="ChEBI" id="CHEBI:29105"/>
    </cofactor>
</comment>
<dbReference type="AlphaFoldDB" id="A0AAF1BGU4"/>
<evidence type="ECO:0000313" key="11">
    <source>
        <dbReference type="EMBL" id="WOO76725.1"/>
    </source>
</evidence>
<dbReference type="InterPro" id="IPR015375">
    <property type="entry name" value="NADH_PPase-like_N"/>
</dbReference>
<feature type="domain" description="Nudix hydrolase" evidence="10">
    <location>
        <begin position="220"/>
        <end position="349"/>
    </location>
</feature>
<dbReference type="Proteomes" id="UP000827549">
    <property type="component" value="Chromosome 1"/>
</dbReference>
<dbReference type="GO" id="GO:0046872">
    <property type="term" value="F:metal ion binding"/>
    <property type="evidence" value="ECO:0007669"/>
    <property type="project" value="UniProtKB-KW"/>
</dbReference>
<dbReference type="PANTHER" id="PTHR42904:SF6">
    <property type="entry name" value="NAD-CAPPED RNA HYDROLASE NUDT12"/>
    <property type="match status" value="1"/>
</dbReference>
<gene>
    <name evidence="11" type="primary">SPBC1778.03c</name>
    <name evidence="11" type="ORF">LOC62_01G000347</name>
</gene>
<keyword evidence="8" id="KW-0520">NAD</keyword>
<dbReference type="Pfam" id="PF00293">
    <property type="entry name" value="NUDIX"/>
    <property type="match status" value="1"/>
</dbReference>
<dbReference type="InterPro" id="IPR015797">
    <property type="entry name" value="NUDIX_hydrolase-like_dom_sf"/>
</dbReference>
<dbReference type="GO" id="GO:0035529">
    <property type="term" value="F:NADH pyrophosphatase activity"/>
    <property type="evidence" value="ECO:0007669"/>
    <property type="project" value="TreeGrafter"/>
</dbReference>
<name>A0AAF1BGU4_9TREE</name>
<dbReference type="EMBL" id="CP086714">
    <property type="protein sequence ID" value="WOO76725.1"/>
    <property type="molecule type" value="Genomic_DNA"/>
</dbReference>
<keyword evidence="6" id="KW-0378">Hydrolase</keyword>
<evidence type="ECO:0000256" key="5">
    <source>
        <dbReference type="ARBA" id="ARBA00022723"/>
    </source>
</evidence>
<comment type="similarity">
    <text evidence="3">Belongs to the Nudix hydrolase family. NudC subfamily.</text>
</comment>
<dbReference type="PROSITE" id="PS51462">
    <property type="entry name" value="NUDIX"/>
    <property type="match status" value="1"/>
</dbReference>
<dbReference type="EC" id="3.6.1.22" evidence="4"/>
<proteinExistence type="inferred from homology"/>
<dbReference type="InterPro" id="IPR020084">
    <property type="entry name" value="NUDIX_hydrolase_CS"/>
</dbReference>
<dbReference type="PANTHER" id="PTHR42904">
    <property type="entry name" value="NUDIX HYDROLASE, NUDC SUBFAMILY"/>
    <property type="match status" value="1"/>
</dbReference>
<dbReference type="GO" id="GO:0019677">
    <property type="term" value="P:NAD+ catabolic process"/>
    <property type="evidence" value="ECO:0007669"/>
    <property type="project" value="TreeGrafter"/>
</dbReference>
<comment type="cofactor">
    <cofactor evidence="1">
        <name>Mg(2+)</name>
        <dbReference type="ChEBI" id="CHEBI:18420"/>
    </cofactor>
</comment>
<dbReference type="InterPro" id="IPR050241">
    <property type="entry name" value="NAD-cap_RNA_hydrolase_NudC"/>
</dbReference>
<dbReference type="SUPFAM" id="SSF55811">
    <property type="entry name" value="Nudix"/>
    <property type="match status" value="1"/>
</dbReference>
<dbReference type="GO" id="GO:0005777">
    <property type="term" value="C:peroxisome"/>
    <property type="evidence" value="ECO:0007669"/>
    <property type="project" value="TreeGrafter"/>
</dbReference>
<dbReference type="PROSITE" id="PS00893">
    <property type="entry name" value="NUDIX_BOX"/>
    <property type="match status" value="1"/>
</dbReference>
<dbReference type="CDD" id="cd03429">
    <property type="entry name" value="NUDIX_NADH_pyrophosphatase_Nudt13"/>
    <property type="match status" value="1"/>
</dbReference>
<evidence type="ECO:0000256" key="2">
    <source>
        <dbReference type="ARBA" id="ARBA00001947"/>
    </source>
</evidence>
<evidence type="ECO:0000256" key="9">
    <source>
        <dbReference type="ARBA" id="ARBA00023679"/>
    </source>
</evidence>
<evidence type="ECO:0000256" key="8">
    <source>
        <dbReference type="ARBA" id="ARBA00023027"/>
    </source>
</evidence>
<dbReference type="InterPro" id="IPR000086">
    <property type="entry name" value="NUDIX_hydrolase_dom"/>
</dbReference>
<dbReference type="Pfam" id="PF09296">
    <property type="entry name" value="NUDIX-like"/>
    <property type="match status" value="1"/>
</dbReference>